<organism evidence="1 2">
    <name type="scientific">Deinococcus marmoris</name>
    <dbReference type="NCBI Taxonomy" id="249408"/>
    <lineage>
        <taxon>Bacteria</taxon>
        <taxon>Thermotogati</taxon>
        <taxon>Deinococcota</taxon>
        <taxon>Deinococci</taxon>
        <taxon>Deinococcales</taxon>
        <taxon>Deinococcaceae</taxon>
        <taxon>Deinococcus</taxon>
    </lineage>
</organism>
<accession>A0A1U7NUW0</accession>
<name>A0A1U7NUW0_9DEIO</name>
<reference evidence="1 2" key="1">
    <citation type="submission" date="2017-01" db="EMBL/GenBank/DDBJ databases">
        <title>Genome Analysis of Deinococcus marmoris KOPRI26562.</title>
        <authorList>
            <person name="Kim J.H."/>
            <person name="Oh H.-M."/>
        </authorList>
    </citation>
    <scope>NUCLEOTIDE SEQUENCE [LARGE SCALE GENOMIC DNA]</scope>
    <source>
        <strain evidence="1 2">KOPRI26562</strain>
    </source>
</reference>
<sequence length="40" mass="4577">MSPGPRRGKTSRVKLHAYDIEILEGHRQVEEDRTAEETLA</sequence>
<dbReference type="RefSeq" id="WP_303046745.1">
    <property type="nucleotide sequence ID" value="NZ_MSTI01000133.1"/>
</dbReference>
<protein>
    <submittedName>
        <fullName evidence="1">Uncharacterized protein</fullName>
    </submittedName>
</protein>
<dbReference type="Proteomes" id="UP000186607">
    <property type="component" value="Unassembled WGS sequence"/>
</dbReference>
<proteinExistence type="predicted"/>
<dbReference type="EMBL" id="MSTI01000133">
    <property type="protein sequence ID" value="OLV16708.1"/>
    <property type="molecule type" value="Genomic_DNA"/>
</dbReference>
<dbReference type="AlphaFoldDB" id="A0A1U7NUW0"/>
<keyword evidence="2" id="KW-1185">Reference proteome</keyword>
<gene>
    <name evidence="1" type="ORF">BOO71_0010993</name>
</gene>
<comment type="caution">
    <text evidence="1">The sequence shown here is derived from an EMBL/GenBank/DDBJ whole genome shotgun (WGS) entry which is preliminary data.</text>
</comment>
<evidence type="ECO:0000313" key="2">
    <source>
        <dbReference type="Proteomes" id="UP000186607"/>
    </source>
</evidence>
<evidence type="ECO:0000313" key="1">
    <source>
        <dbReference type="EMBL" id="OLV16708.1"/>
    </source>
</evidence>